<dbReference type="GO" id="GO:0005634">
    <property type="term" value="C:nucleus"/>
    <property type="evidence" value="ECO:0007669"/>
    <property type="project" value="UniProtKB-SubCell"/>
</dbReference>
<geneLocation type="mitochondrion" evidence="9"/>
<comment type="subcellular location">
    <subcellularLocation>
        <location evidence="2">Nucleus</location>
    </subcellularLocation>
</comment>
<comment type="cofactor">
    <cofactor evidence="1">
        <name>a divalent metal cation</name>
        <dbReference type="ChEBI" id="CHEBI:60240"/>
    </cofactor>
</comment>
<dbReference type="PANTHER" id="PTHR22930">
    <property type="match status" value="1"/>
</dbReference>
<dbReference type="InterPro" id="IPR045249">
    <property type="entry name" value="HARBI1-like"/>
</dbReference>
<evidence type="ECO:0000256" key="7">
    <source>
        <dbReference type="ARBA" id="ARBA00023242"/>
    </source>
</evidence>
<evidence type="ECO:0000313" key="10">
    <source>
        <dbReference type="Proteomes" id="UP000290189"/>
    </source>
</evidence>
<comment type="similarity">
    <text evidence="3">Belongs to the HARBI1 family.</text>
</comment>
<dbReference type="Proteomes" id="UP000290189">
    <property type="component" value="Unassembled WGS sequence"/>
</dbReference>
<dbReference type="AlphaFoldDB" id="A0A3P3Y892"/>
<dbReference type="PANTHER" id="PTHR22930:SF85">
    <property type="entry name" value="GH03217P-RELATED"/>
    <property type="match status" value="1"/>
</dbReference>
<evidence type="ECO:0000256" key="5">
    <source>
        <dbReference type="ARBA" id="ARBA00022723"/>
    </source>
</evidence>
<keyword evidence="5" id="KW-0479">Metal-binding</keyword>
<evidence type="ECO:0000256" key="1">
    <source>
        <dbReference type="ARBA" id="ARBA00001968"/>
    </source>
</evidence>
<evidence type="ECO:0000259" key="8">
    <source>
        <dbReference type="Pfam" id="PF13359"/>
    </source>
</evidence>
<dbReference type="EMBL" id="OVEO01000005">
    <property type="protein sequence ID" value="SPQ96398.1"/>
    <property type="molecule type" value="Genomic_DNA"/>
</dbReference>
<evidence type="ECO:0000256" key="3">
    <source>
        <dbReference type="ARBA" id="ARBA00006958"/>
    </source>
</evidence>
<dbReference type="GO" id="GO:0016787">
    <property type="term" value="F:hydrolase activity"/>
    <property type="evidence" value="ECO:0007669"/>
    <property type="project" value="UniProtKB-KW"/>
</dbReference>
<keyword evidence="4" id="KW-0540">Nuclease</keyword>
<evidence type="ECO:0000256" key="2">
    <source>
        <dbReference type="ARBA" id="ARBA00004123"/>
    </source>
</evidence>
<proteinExistence type="inferred from homology"/>
<organism evidence="9 10">
    <name type="scientific">Plasmodiophora brassicae</name>
    <name type="common">Clubroot disease agent</name>
    <dbReference type="NCBI Taxonomy" id="37360"/>
    <lineage>
        <taxon>Eukaryota</taxon>
        <taxon>Sar</taxon>
        <taxon>Rhizaria</taxon>
        <taxon>Endomyxa</taxon>
        <taxon>Phytomyxea</taxon>
        <taxon>Plasmodiophorida</taxon>
        <taxon>Plasmodiophoridae</taxon>
        <taxon>Plasmodiophora</taxon>
    </lineage>
</organism>
<gene>
    <name evidence="9" type="ORF">PLBR_LOCUS3613</name>
</gene>
<keyword evidence="9" id="KW-0496">Mitochondrion</keyword>
<feature type="domain" description="DDE Tnp4" evidence="8">
    <location>
        <begin position="148"/>
        <end position="248"/>
    </location>
</feature>
<name>A0A3P3Y892_PLABS</name>
<dbReference type="Pfam" id="PF13359">
    <property type="entry name" value="DDE_Tnp_4"/>
    <property type="match status" value="1"/>
</dbReference>
<evidence type="ECO:0000313" key="9">
    <source>
        <dbReference type="EMBL" id="SPQ96398.1"/>
    </source>
</evidence>
<keyword evidence="6" id="KW-0378">Hydrolase</keyword>
<keyword evidence="7" id="KW-0539">Nucleus</keyword>
<evidence type="ECO:0000256" key="6">
    <source>
        <dbReference type="ARBA" id="ARBA00022801"/>
    </source>
</evidence>
<dbReference type="InterPro" id="IPR027806">
    <property type="entry name" value="HARBI1_dom"/>
</dbReference>
<dbReference type="GO" id="GO:0004518">
    <property type="term" value="F:nuclease activity"/>
    <property type="evidence" value="ECO:0007669"/>
    <property type="project" value="UniProtKB-KW"/>
</dbReference>
<sequence length="267" mass="30218">MDLHRSCIYTGCRRDARRENLRVSRPTFDNIVNILERASRERQGRIPASNAFVNMRMRVAITLAYLASEGTFRSTAKLFGIAKSTVISNVNEILDLLVDISPTVVRFPCNSAEWQRVAANFEAIAGFPDVGGAIDGTLFEIERPFFHDGSCSDKNVWRICSSILPKGMHFLGDAGYTLSREVLVPCNIYDGMPAEEKTYNYIHSRTRITVECAFGMLKGRWRILKRVLNMKCPESIARTIIACMVLHNLTIDLRDDEPVNAHDEYVH</sequence>
<evidence type="ECO:0000256" key="4">
    <source>
        <dbReference type="ARBA" id="ARBA00022722"/>
    </source>
</evidence>
<protein>
    <recommendedName>
        <fullName evidence="8">DDE Tnp4 domain-containing protein</fullName>
    </recommendedName>
</protein>
<reference evidence="9 10" key="1">
    <citation type="submission" date="2018-03" db="EMBL/GenBank/DDBJ databases">
        <authorList>
            <person name="Fogelqvist J."/>
        </authorList>
    </citation>
    <scope>NUCLEOTIDE SEQUENCE [LARGE SCALE GENOMIC DNA]</scope>
</reference>
<accession>A0A3P3Y892</accession>
<dbReference type="GO" id="GO:0046872">
    <property type="term" value="F:metal ion binding"/>
    <property type="evidence" value="ECO:0007669"/>
    <property type="project" value="UniProtKB-KW"/>
</dbReference>